<proteinExistence type="predicted"/>
<dbReference type="PANTHER" id="PTHR39210">
    <property type="entry name" value="HEPARIN-SULFATE LYASE"/>
    <property type="match status" value="1"/>
</dbReference>
<dbReference type="OrthoDB" id="4592556at2"/>
<dbReference type="Proteomes" id="UP000293638">
    <property type="component" value="Unassembled WGS sequence"/>
</dbReference>
<dbReference type="InterPro" id="IPR012480">
    <property type="entry name" value="Hepar_II_III_C"/>
</dbReference>
<dbReference type="Gene3D" id="1.50.10.100">
    <property type="entry name" value="Chondroitin AC/alginate lyase"/>
    <property type="match status" value="1"/>
</dbReference>
<dbReference type="EMBL" id="SGXD01000002">
    <property type="protein sequence ID" value="RZS90197.1"/>
    <property type="molecule type" value="Genomic_DNA"/>
</dbReference>
<evidence type="ECO:0000256" key="4">
    <source>
        <dbReference type="ARBA" id="ARBA00023239"/>
    </source>
</evidence>
<dbReference type="RefSeq" id="WP_130492687.1">
    <property type="nucleotide sequence ID" value="NZ_SGXD01000002.1"/>
</dbReference>
<protein>
    <submittedName>
        <fullName evidence="6">Heparinase II/III-like protein</fullName>
    </submittedName>
</protein>
<evidence type="ECO:0000256" key="1">
    <source>
        <dbReference type="ARBA" id="ARBA00004418"/>
    </source>
</evidence>
<evidence type="ECO:0000256" key="3">
    <source>
        <dbReference type="ARBA" id="ARBA00022764"/>
    </source>
</evidence>
<evidence type="ECO:0000313" key="7">
    <source>
        <dbReference type="Proteomes" id="UP000293638"/>
    </source>
</evidence>
<comment type="subcellular location">
    <subcellularLocation>
        <location evidence="1">Periplasm</location>
    </subcellularLocation>
</comment>
<evidence type="ECO:0000256" key="2">
    <source>
        <dbReference type="ARBA" id="ARBA00022729"/>
    </source>
</evidence>
<evidence type="ECO:0000259" key="5">
    <source>
        <dbReference type="Pfam" id="PF07940"/>
    </source>
</evidence>
<keyword evidence="7" id="KW-1185">Reference proteome</keyword>
<keyword evidence="4" id="KW-0456">Lyase</keyword>
<dbReference type="Pfam" id="PF07940">
    <property type="entry name" value="Hepar_II_III_C"/>
    <property type="match status" value="1"/>
</dbReference>
<dbReference type="Gene3D" id="2.70.98.70">
    <property type="match status" value="1"/>
</dbReference>
<gene>
    <name evidence="6" type="ORF">EV189_1981</name>
</gene>
<keyword evidence="2" id="KW-0732">Signal</keyword>
<sequence>MEPALPRPVGETWLESLKWLLVGLPDDPQDPDRRRGTDDAEVTAHAVAVVRDWEHDHPHWEQTDPYGPDRAPVAAAAHRLQFLDCMRNAVGGSAWLDALIRRHVAFLVGTDASAKGDSATYPVKGGGGTAPRWLGPTNRGLDQSLAVLGAACELGRRDWYAVATRRMGRHAALVFDRQGVNNEQAAGYEFYNLTLWDLTLDRLRSCGGASASPLGARLQAADAFLAMATRPDGHLEQLGDTEDLFRGRMDGGQEEYASSGGSSGTRPTRLVGVYDSTNGGYVLGHSGWGSADRPLDQESFWSLRFGKGRIYHGHDDHTSLTYYARGQQLLADGGHAGYDKGAYRDYLLSPAAHNVVTADAAFDEGAATRLTASDPADGAFTVRDAAYSGVVRQRSMLALVPPQQDVLLVADTLTSRTAHTYTQLWHLGTSFRATVAGGRAAATADGTTLTVLPVTVPGARAASVRVVRGQKKPLQGWVSKHFYEHTPTSTVQVSTKGTSALLLTAVIPSAAGSAVSASAVASPAGGWDVTVTTGAGDVTAHLSAAGVLSR</sequence>
<feature type="domain" description="Heparinase II/III-like C-terminal" evidence="5">
    <location>
        <begin position="310"/>
        <end position="498"/>
    </location>
</feature>
<dbReference type="AlphaFoldDB" id="A0A4Q7NSW0"/>
<organism evidence="6 7">
    <name type="scientific">Motilibacter rhizosphaerae</name>
    <dbReference type="NCBI Taxonomy" id="598652"/>
    <lineage>
        <taxon>Bacteria</taxon>
        <taxon>Bacillati</taxon>
        <taxon>Actinomycetota</taxon>
        <taxon>Actinomycetes</taxon>
        <taxon>Motilibacterales</taxon>
        <taxon>Motilibacteraceae</taxon>
        <taxon>Motilibacter</taxon>
    </lineage>
</organism>
<accession>A0A4Q7NSW0</accession>
<dbReference type="InterPro" id="IPR008929">
    <property type="entry name" value="Chondroitin_lyas"/>
</dbReference>
<dbReference type="GO" id="GO:0016829">
    <property type="term" value="F:lyase activity"/>
    <property type="evidence" value="ECO:0007669"/>
    <property type="project" value="UniProtKB-KW"/>
</dbReference>
<dbReference type="GO" id="GO:0042597">
    <property type="term" value="C:periplasmic space"/>
    <property type="evidence" value="ECO:0007669"/>
    <property type="project" value="UniProtKB-SubCell"/>
</dbReference>
<reference evidence="6 7" key="1">
    <citation type="submission" date="2019-02" db="EMBL/GenBank/DDBJ databases">
        <title>Genomic Encyclopedia of Type Strains, Phase IV (KMG-IV): sequencing the most valuable type-strain genomes for metagenomic binning, comparative biology and taxonomic classification.</title>
        <authorList>
            <person name="Goeker M."/>
        </authorList>
    </citation>
    <scope>NUCLEOTIDE SEQUENCE [LARGE SCALE GENOMIC DNA]</scope>
    <source>
        <strain evidence="6 7">DSM 45622</strain>
    </source>
</reference>
<evidence type="ECO:0000313" key="6">
    <source>
        <dbReference type="EMBL" id="RZS90197.1"/>
    </source>
</evidence>
<dbReference type="PANTHER" id="PTHR39210:SF1">
    <property type="entry name" value="HEPARIN-SULFATE LYASE"/>
    <property type="match status" value="1"/>
</dbReference>
<comment type="caution">
    <text evidence="6">The sequence shown here is derived from an EMBL/GenBank/DDBJ whole genome shotgun (WGS) entry which is preliminary data.</text>
</comment>
<dbReference type="SUPFAM" id="SSF48230">
    <property type="entry name" value="Chondroitin AC/alginate lyase"/>
    <property type="match status" value="1"/>
</dbReference>
<keyword evidence="3" id="KW-0574">Periplasm</keyword>
<name>A0A4Q7NSW0_9ACTN</name>